<protein>
    <recommendedName>
        <fullName evidence="4">Ribbon-helix-helix protein, CopG family</fullName>
    </recommendedName>
</protein>
<dbReference type="EMBL" id="CP051685">
    <property type="protein sequence ID" value="QJE02525.1"/>
    <property type="molecule type" value="Genomic_DNA"/>
</dbReference>
<dbReference type="AlphaFoldDB" id="A0A7Z2W153"/>
<evidence type="ECO:0000313" key="3">
    <source>
        <dbReference type="Proteomes" id="UP000502415"/>
    </source>
</evidence>
<keyword evidence="3" id="KW-1185">Reference proteome</keyword>
<evidence type="ECO:0000256" key="1">
    <source>
        <dbReference type="SAM" id="MobiDB-lite"/>
    </source>
</evidence>
<organism evidence="2 3">
    <name type="scientific">Massilia forsythiae</name>
    <dbReference type="NCBI Taxonomy" id="2728020"/>
    <lineage>
        <taxon>Bacteria</taxon>
        <taxon>Pseudomonadati</taxon>
        <taxon>Pseudomonadota</taxon>
        <taxon>Betaproteobacteria</taxon>
        <taxon>Burkholderiales</taxon>
        <taxon>Oxalobacteraceae</taxon>
        <taxon>Telluria group</taxon>
        <taxon>Massilia</taxon>
    </lineage>
</organism>
<dbReference type="Proteomes" id="UP000502415">
    <property type="component" value="Chromosome"/>
</dbReference>
<dbReference type="RefSeq" id="WP_170204609.1">
    <property type="nucleotide sequence ID" value="NZ_CP051685.1"/>
</dbReference>
<evidence type="ECO:0008006" key="4">
    <source>
        <dbReference type="Google" id="ProtNLM"/>
    </source>
</evidence>
<feature type="region of interest" description="Disordered" evidence="1">
    <location>
        <begin position="1"/>
        <end position="27"/>
    </location>
</feature>
<name>A0A7Z2W153_9BURK</name>
<dbReference type="KEGG" id="mfy:HH212_22950"/>
<sequence length="101" mass="11148">MIEEENSPVETRRVTRKRKTSQAAYARSKSQTEHVLLRLGKGSLALLDAARAKNGLSRSACVEAWLRSKAATREPEEDIVRSTSPSTSIGDEFEALFGGRK</sequence>
<reference evidence="2 3" key="1">
    <citation type="submission" date="2020-04" db="EMBL/GenBank/DDBJ databases">
        <title>Genome sequencing of novel species.</title>
        <authorList>
            <person name="Heo J."/>
            <person name="Kim S.-J."/>
            <person name="Kim J.-S."/>
            <person name="Hong S.-B."/>
            <person name="Kwon S.-W."/>
        </authorList>
    </citation>
    <scope>NUCLEOTIDE SEQUENCE [LARGE SCALE GENOMIC DNA]</scope>
    <source>
        <strain evidence="2 3">GN2-R2</strain>
    </source>
</reference>
<proteinExistence type="predicted"/>
<evidence type="ECO:0000313" key="2">
    <source>
        <dbReference type="EMBL" id="QJE02525.1"/>
    </source>
</evidence>
<gene>
    <name evidence="2" type="ORF">HH212_22950</name>
</gene>
<accession>A0A7Z2W153</accession>